<sequence>MVSSLAVVLASAGAGVGAWALARGGGHELPEISVYSHGELVRVKPYRYCNPLNLNDCDPGTELGELPVDHRNPVQLSVPSAIGKAPWWLTLAYEDGEQSLQVMTGDRLAVTVPTVDPQHGRLFGMAVELPTLVVVDGEEMPASHAEWSVRTVWEQRQPKAAD</sequence>
<evidence type="ECO:0000313" key="2">
    <source>
        <dbReference type="Proteomes" id="UP000466931"/>
    </source>
</evidence>
<name>A0A7I7XR75_9MYCO</name>
<keyword evidence="2" id="KW-1185">Reference proteome</keyword>
<dbReference type="Proteomes" id="UP000466931">
    <property type="component" value="Chromosome"/>
</dbReference>
<reference evidence="1" key="2">
    <citation type="submission" date="2020-02" db="EMBL/GenBank/DDBJ databases">
        <authorList>
            <person name="Matsumoto Y."/>
            <person name="Motooka D."/>
            <person name="Nakamura S."/>
        </authorList>
    </citation>
    <scope>NUCLEOTIDE SEQUENCE</scope>
    <source>
        <strain evidence="1">JCM 13671</strain>
    </source>
</reference>
<reference evidence="1" key="1">
    <citation type="journal article" date="2019" name="Emerg. Microbes Infect.">
        <title>Comprehensive subspecies identification of 175 nontuberculous mycobacteria species based on 7547 genomic profiles.</title>
        <authorList>
            <person name="Matsumoto Y."/>
            <person name="Kinjo T."/>
            <person name="Motooka D."/>
            <person name="Nabeya D."/>
            <person name="Jung N."/>
            <person name="Uechi K."/>
            <person name="Horii T."/>
            <person name="Iida T."/>
            <person name="Fujita J."/>
            <person name="Nakamura S."/>
        </authorList>
    </citation>
    <scope>NUCLEOTIDE SEQUENCE [LARGE SCALE GENOMIC DNA]</scope>
    <source>
        <strain evidence="1">JCM 13671</strain>
    </source>
</reference>
<organism evidence="1 2">
    <name type="scientific">Mycolicibacterium confluentis</name>
    <dbReference type="NCBI Taxonomy" id="28047"/>
    <lineage>
        <taxon>Bacteria</taxon>
        <taxon>Bacillati</taxon>
        <taxon>Actinomycetota</taxon>
        <taxon>Actinomycetes</taxon>
        <taxon>Mycobacteriales</taxon>
        <taxon>Mycobacteriaceae</taxon>
        <taxon>Mycolicibacterium</taxon>
    </lineage>
</organism>
<dbReference type="InterPro" id="IPR024495">
    <property type="entry name" value="DUF2771"/>
</dbReference>
<dbReference type="Pfam" id="PF10969">
    <property type="entry name" value="DUF2771"/>
    <property type="match status" value="1"/>
</dbReference>
<accession>A0A7I7XR75</accession>
<proteinExistence type="predicted"/>
<protein>
    <recommendedName>
        <fullName evidence="3">DUF2771 domain-containing protein</fullName>
    </recommendedName>
</protein>
<gene>
    <name evidence="1" type="ORF">MCNF_03920</name>
</gene>
<dbReference type="AlphaFoldDB" id="A0A7I7XR75"/>
<evidence type="ECO:0000313" key="1">
    <source>
        <dbReference type="EMBL" id="BBZ31787.1"/>
    </source>
</evidence>
<evidence type="ECO:0008006" key="3">
    <source>
        <dbReference type="Google" id="ProtNLM"/>
    </source>
</evidence>
<dbReference type="EMBL" id="AP022612">
    <property type="protein sequence ID" value="BBZ31787.1"/>
    <property type="molecule type" value="Genomic_DNA"/>
</dbReference>